<dbReference type="GO" id="GO:0005730">
    <property type="term" value="C:nucleolus"/>
    <property type="evidence" value="ECO:0007669"/>
    <property type="project" value="TreeGrafter"/>
</dbReference>
<dbReference type="InterPro" id="IPR002466">
    <property type="entry name" value="A_deamin"/>
</dbReference>
<dbReference type="GO" id="GO:0006396">
    <property type="term" value="P:RNA processing"/>
    <property type="evidence" value="ECO:0007669"/>
    <property type="project" value="InterPro"/>
</dbReference>
<reference evidence="2 3" key="1">
    <citation type="journal article" date="2020" name="Mol. Biol. Evol.">
        <title>Interspecific Gene Flow and the Evolution of Specialization in Black and White Rhinoceros.</title>
        <authorList>
            <person name="Moodley Y."/>
            <person name="Westbury M.V."/>
            <person name="Russo I.M."/>
            <person name="Gopalakrishnan S."/>
            <person name="Rakotoarivelo A."/>
            <person name="Olsen R.A."/>
            <person name="Prost S."/>
            <person name="Tunstall T."/>
            <person name="Ryder O.A."/>
            <person name="Dalen L."/>
            <person name="Bruford M.W."/>
        </authorList>
    </citation>
    <scope>NUCLEOTIDE SEQUENCE [LARGE SCALE GENOMIC DNA]</scope>
    <source>
        <strain evidence="2">SBR-YM</strain>
        <tissue evidence="2">Skin</tissue>
    </source>
</reference>
<accession>A0A7J7F0M3</accession>
<gene>
    <name evidence="2" type="ORF">HPG69_009161</name>
</gene>
<dbReference type="GO" id="GO:0006382">
    <property type="term" value="P:adenosine to inosine editing"/>
    <property type="evidence" value="ECO:0007669"/>
    <property type="project" value="TreeGrafter"/>
</dbReference>
<dbReference type="PANTHER" id="PTHR10910:SF58">
    <property type="entry name" value="DOUBLE-STRANDED RNA-SPECIFIC EDITASE 1"/>
    <property type="match status" value="1"/>
</dbReference>
<dbReference type="GO" id="GO:0005737">
    <property type="term" value="C:cytoplasm"/>
    <property type="evidence" value="ECO:0007669"/>
    <property type="project" value="TreeGrafter"/>
</dbReference>
<dbReference type="PANTHER" id="PTHR10910">
    <property type="entry name" value="EUKARYOTE SPECIFIC DSRNA BINDING PROTEIN"/>
    <property type="match status" value="1"/>
</dbReference>
<dbReference type="GO" id="GO:0008251">
    <property type="term" value="F:tRNA-specific adenosine deaminase activity"/>
    <property type="evidence" value="ECO:0007669"/>
    <property type="project" value="TreeGrafter"/>
</dbReference>
<dbReference type="Proteomes" id="UP000551758">
    <property type="component" value="Unassembled WGS sequence"/>
</dbReference>
<protein>
    <recommendedName>
        <fullName evidence="1">A to I editase domain-containing protein</fullName>
    </recommendedName>
</protein>
<dbReference type="Pfam" id="PF02137">
    <property type="entry name" value="A_deamin"/>
    <property type="match status" value="1"/>
</dbReference>
<organism evidence="2 3">
    <name type="scientific">Diceros bicornis minor</name>
    <name type="common">South-central black rhinoceros</name>
    <dbReference type="NCBI Taxonomy" id="77932"/>
    <lineage>
        <taxon>Eukaryota</taxon>
        <taxon>Metazoa</taxon>
        <taxon>Chordata</taxon>
        <taxon>Craniata</taxon>
        <taxon>Vertebrata</taxon>
        <taxon>Euteleostomi</taxon>
        <taxon>Mammalia</taxon>
        <taxon>Eutheria</taxon>
        <taxon>Laurasiatheria</taxon>
        <taxon>Perissodactyla</taxon>
        <taxon>Rhinocerotidae</taxon>
        <taxon>Diceros</taxon>
    </lineage>
</organism>
<name>A0A7J7F0M3_DICBM</name>
<evidence type="ECO:0000313" key="3">
    <source>
        <dbReference type="Proteomes" id="UP000551758"/>
    </source>
</evidence>
<dbReference type="GO" id="GO:0003726">
    <property type="term" value="F:double-stranded RNA adenosine deaminase activity"/>
    <property type="evidence" value="ECO:0007669"/>
    <property type="project" value="TreeGrafter"/>
</dbReference>
<comment type="caution">
    <text evidence="2">The sequence shown here is derived from an EMBL/GenBank/DDBJ whole genome shotgun (WGS) entry which is preliminary data.</text>
</comment>
<proteinExistence type="predicted"/>
<feature type="domain" description="A to I editase" evidence="1">
    <location>
        <begin position="35"/>
        <end position="148"/>
    </location>
</feature>
<dbReference type="PROSITE" id="PS50141">
    <property type="entry name" value="A_DEAMIN_EDITASE"/>
    <property type="match status" value="1"/>
</dbReference>
<evidence type="ECO:0000259" key="1">
    <source>
        <dbReference type="PROSITE" id="PS50141"/>
    </source>
</evidence>
<dbReference type="AlphaFoldDB" id="A0A7J7F0M3"/>
<dbReference type="GO" id="GO:0003725">
    <property type="term" value="F:double-stranded RNA binding"/>
    <property type="evidence" value="ECO:0007669"/>
    <property type="project" value="TreeGrafter"/>
</dbReference>
<dbReference type="EMBL" id="JACDTQ010001605">
    <property type="protein sequence ID" value="KAF5921592.1"/>
    <property type="molecule type" value="Genomic_DNA"/>
</dbReference>
<sequence length="152" mass="16986">MEKRQSVRFLWTFCRLPSTDKCVSGQQKVAVGWGISNAEARQPGKAPNFSVNWTAGDAAIEVINATTGKDELGRASRLCKHALYCRWMRVHGKVPSNLLRSKITKPNMYHESKLVAKEYQAAKACLFKAFIKAGLGAWVEKPTEQDQFSLTP</sequence>
<evidence type="ECO:0000313" key="2">
    <source>
        <dbReference type="EMBL" id="KAF5921592.1"/>
    </source>
</evidence>
<keyword evidence="3" id="KW-1185">Reference proteome</keyword>